<evidence type="ECO:0000256" key="1">
    <source>
        <dbReference type="ARBA" id="ARBA00009865"/>
    </source>
</evidence>
<dbReference type="Gene3D" id="2.60.120.260">
    <property type="entry name" value="Galactose-binding domain-like"/>
    <property type="match status" value="1"/>
</dbReference>
<gene>
    <name evidence="7" type="ORF">RND61_24260</name>
</gene>
<dbReference type="InterPro" id="IPR051795">
    <property type="entry name" value="Glycosyl_Hydrlase_43"/>
</dbReference>
<accession>A0ABU3QQW7</accession>
<dbReference type="Proteomes" id="UP001250181">
    <property type="component" value="Unassembled WGS sequence"/>
</dbReference>
<keyword evidence="2 4" id="KW-0378">Hydrolase</keyword>
<dbReference type="EMBL" id="JAWCTQ010000036">
    <property type="protein sequence ID" value="MDT9685150.1"/>
    <property type="molecule type" value="Genomic_DNA"/>
</dbReference>
<dbReference type="SUPFAM" id="SSF75005">
    <property type="entry name" value="Arabinanase/levansucrase/invertase"/>
    <property type="match status" value="1"/>
</dbReference>
<evidence type="ECO:0000256" key="3">
    <source>
        <dbReference type="ARBA" id="ARBA00023295"/>
    </source>
</evidence>
<organism evidence="7 8">
    <name type="scientific">Streptomyces tamarix</name>
    <dbReference type="NCBI Taxonomy" id="3078565"/>
    <lineage>
        <taxon>Bacteria</taxon>
        <taxon>Bacillati</taxon>
        <taxon>Actinomycetota</taxon>
        <taxon>Actinomycetes</taxon>
        <taxon>Kitasatosporales</taxon>
        <taxon>Streptomycetaceae</taxon>
        <taxon>Streptomyces</taxon>
    </lineage>
</organism>
<dbReference type="Pfam" id="PF04616">
    <property type="entry name" value="Glyco_hydro_43"/>
    <property type="match status" value="1"/>
</dbReference>
<dbReference type="PANTHER" id="PTHR42812:SF5">
    <property type="entry name" value="ENDO-ARABINASE"/>
    <property type="match status" value="1"/>
</dbReference>
<dbReference type="SUPFAM" id="SSF49785">
    <property type="entry name" value="Galactose-binding domain-like"/>
    <property type="match status" value="1"/>
</dbReference>
<evidence type="ECO:0000256" key="5">
    <source>
        <dbReference type="SAM" id="SignalP"/>
    </source>
</evidence>
<keyword evidence="8" id="KW-1185">Reference proteome</keyword>
<evidence type="ECO:0000313" key="7">
    <source>
        <dbReference type="EMBL" id="MDT9685150.1"/>
    </source>
</evidence>
<feature type="chain" id="PRO_5047297965" evidence="5">
    <location>
        <begin position="30"/>
        <end position="452"/>
    </location>
</feature>
<dbReference type="InterPro" id="IPR005084">
    <property type="entry name" value="CBM6"/>
</dbReference>
<dbReference type="CDD" id="cd08999">
    <property type="entry name" value="GH43_ABN-like"/>
    <property type="match status" value="1"/>
</dbReference>
<dbReference type="InterPro" id="IPR023296">
    <property type="entry name" value="Glyco_hydro_beta-prop_sf"/>
</dbReference>
<evidence type="ECO:0000256" key="2">
    <source>
        <dbReference type="ARBA" id="ARBA00022801"/>
    </source>
</evidence>
<protein>
    <submittedName>
        <fullName evidence="7">Family 43 glycosylhydrolase</fullName>
    </submittedName>
</protein>
<comment type="similarity">
    <text evidence="1 4">Belongs to the glycosyl hydrolase 43 family.</text>
</comment>
<dbReference type="PROSITE" id="PS51175">
    <property type="entry name" value="CBM6"/>
    <property type="match status" value="1"/>
</dbReference>
<keyword evidence="5" id="KW-0732">Signal</keyword>
<dbReference type="PANTHER" id="PTHR42812">
    <property type="entry name" value="BETA-XYLOSIDASE"/>
    <property type="match status" value="1"/>
</dbReference>
<reference evidence="7 8" key="1">
    <citation type="submission" date="2023-09" db="EMBL/GenBank/DDBJ databases">
        <title>Streptomyces sp. nov.: A antagonism against Alternaria gaisen Producing Streptochlin, Isolated from Tamarix root soil.</title>
        <authorList>
            <person name="Chen Y."/>
        </authorList>
    </citation>
    <scope>NUCLEOTIDE SEQUENCE [LARGE SCALE GENOMIC DNA]</scope>
    <source>
        <strain evidence="7 8">TRM76323</strain>
    </source>
</reference>
<sequence length="452" mass="47707">MPYRSGPRRGRLLPAVLAALLTAAGLAPASPAGAVAGGPALGVDFPDPDVVKVGDTYHAYATSGNGAHVQHATSRDLTHWTVVGKDALPVPGAWVAETPARVWAPEVFDNGAGFTLHYTAHHRASGRQCVGAALADSPDGPFRPVGDGPLVCPTAEGGAIDAASYTEDGRRYVLWKSDGNCCRLDTWLHLQPVSADGTRTTGPAVRLLRQDLPWEGQVVEAPTLVKRAGRYVLFYSAGHYGDNGYATGYAVADRLTGPYAKAAEPLMSTGSFAGAVRGPGGQDVVTGPDGRDRIVFHGWDADRARRFLYTADLGFADGRPVVRGSRVRHQAEDAVVHRAVVRDAAGALGGRAVGYVDHDDSHVEFRVFAASAGAHALAVRYGNGSLDASGAPASATHDLYVNGSDVGVVPYPYTGWDDWRTVERPVVLRAGWNTIRLAKGDRYAELDCVEVG</sequence>
<dbReference type="InterPro" id="IPR006710">
    <property type="entry name" value="Glyco_hydro_43"/>
</dbReference>
<proteinExistence type="inferred from homology"/>
<evidence type="ECO:0000313" key="8">
    <source>
        <dbReference type="Proteomes" id="UP001250181"/>
    </source>
</evidence>
<evidence type="ECO:0000256" key="4">
    <source>
        <dbReference type="RuleBase" id="RU361187"/>
    </source>
</evidence>
<dbReference type="Gene3D" id="2.115.10.20">
    <property type="entry name" value="Glycosyl hydrolase domain, family 43"/>
    <property type="match status" value="1"/>
</dbReference>
<keyword evidence="3 4" id="KW-0326">Glycosidase</keyword>
<feature type="signal peptide" evidence="5">
    <location>
        <begin position="1"/>
        <end position="29"/>
    </location>
</feature>
<comment type="caution">
    <text evidence="7">The sequence shown here is derived from an EMBL/GenBank/DDBJ whole genome shotgun (WGS) entry which is preliminary data.</text>
</comment>
<name>A0ABU3QQW7_9ACTN</name>
<dbReference type="RefSeq" id="WP_315880195.1">
    <property type="nucleotide sequence ID" value="NZ_JAWCTQ010000036.1"/>
</dbReference>
<dbReference type="InterPro" id="IPR008979">
    <property type="entry name" value="Galactose-bd-like_sf"/>
</dbReference>
<feature type="domain" description="CBM6" evidence="6">
    <location>
        <begin position="327"/>
        <end position="452"/>
    </location>
</feature>
<evidence type="ECO:0000259" key="6">
    <source>
        <dbReference type="PROSITE" id="PS51175"/>
    </source>
</evidence>